<name>A0A9D9DDH7_9PROT</name>
<reference evidence="1" key="2">
    <citation type="journal article" date="2021" name="PeerJ">
        <title>Extensive microbial diversity within the chicken gut microbiome revealed by metagenomics and culture.</title>
        <authorList>
            <person name="Gilroy R."/>
            <person name="Ravi A."/>
            <person name="Getino M."/>
            <person name="Pursley I."/>
            <person name="Horton D.L."/>
            <person name="Alikhan N.F."/>
            <person name="Baker D."/>
            <person name="Gharbi K."/>
            <person name="Hall N."/>
            <person name="Watson M."/>
            <person name="Adriaenssens E.M."/>
            <person name="Foster-Nyarko E."/>
            <person name="Jarju S."/>
            <person name="Secka A."/>
            <person name="Antonio M."/>
            <person name="Oren A."/>
            <person name="Chaudhuri R.R."/>
            <person name="La Ragione R."/>
            <person name="Hildebrand F."/>
            <person name="Pallen M.J."/>
        </authorList>
    </citation>
    <scope>NUCLEOTIDE SEQUENCE</scope>
    <source>
        <strain evidence="1">8207</strain>
    </source>
</reference>
<dbReference type="AlphaFoldDB" id="A0A9D9DDH7"/>
<sequence length="122" mass="14006">MTYRDSVIDYAHKKYKTRPEYLWARWPRYAVLRRGDNKKWYGVIMNVARGRLGMTGDGDVDILNVRVPAGLYNVLRGENGFLRGYHMGGMWVSVLLDGTVELSQICALLDTSYETVKKKTAQ</sequence>
<accession>A0A9D9DDH7</accession>
<comment type="caution">
    <text evidence="1">The sequence shown here is derived from an EMBL/GenBank/DDBJ whole genome shotgun (WGS) entry which is preliminary data.</text>
</comment>
<dbReference type="InterPro" id="IPR038056">
    <property type="entry name" value="YjbR-like_sf"/>
</dbReference>
<organism evidence="1 2">
    <name type="scientific">Candidatus Enterousia avistercoris</name>
    <dbReference type="NCBI Taxonomy" id="2840788"/>
    <lineage>
        <taxon>Bacteria</taxon>
        <taxon>Pseudomonadati</taxon>
        <taxon>Pseudomonadota</taxon>
        <taxon>Alphaproteobacteria</taxon>
        <taxon>Candidatus Enterousia</taxon>
    </lineage>
</organism>
<evidence type="ECO:0000313" key="2">
    <source>
        <dbReference type="Proteomes" id="UP000823630"/>
    </source>
</evidence>
<keyword evidence="1" id="KW-0238">DNA-binding</keyword>
<gene>
    <name evidence="1" type="ORF">IAC69_03540</name>
</gene>
<dbReference type="SUPFAM" id="SSF142906">
    <property type="entry name" value="YjbR-like"/>
    <property type="match status" value="1"/>
</dbReference>
<dbReference type="EMBL" id="JADINC010000056">
    <property type="protein sequence ID" value="MBO8425523.1"/>
    <property type="molecule type" value="Genomic_DNA"/>
</dbReference>
<proteinExistence type="predicted"/>
<dbReference type="Proteomes" id="UP000823630">
    <property type="component" value="Unassembled WGS sequence"/>
</dbReference>
<dbReference type="PANTHER" id="PTHR35145:SF1">
    <property type="entry name" value="CYTOPLASMIC PROTEIN"/>
    <property type="match status" value="1"/>
</dbReference>
<dbReference type="GO" id="GO:0003677">
    <property type="term" value="F:DNA binding"/>
    <property type="evidence" value="ECO:0007669"/>
    <property type="project" value="UniProtKB-KW"/>
</dbReference>
<dbReference type="InterPro" id="IPR058532">
    <property type="entry name" value="YjbR/MT2646/Rv2570-like"/>
</dbReference>
<evidence type="ECO:0000313" key="1">
    <source>
        <dbReference type="EMBL" id="MBO8425523.1"/>
    </source>
</evidence>
<reference evidence="1" key="1">
    <citation type="submission" date="2020-10" db="EMBL/GenBank/DDBJ databases">
        <authorList>
            <person name="Gilroy R."/>
        </authorList>
    </citation>
    <scope>NUCLEOTIDE SEQUENCE</scope>
    <source>
        <strain evidence="1">8207</strain>
    </source>
</reference>
<dbReference type="PANTHER" id="PTHR35145">
    <property type="entry name" value="CYTOPLASMIC PROTEIN-RELATED"/>
    <property type="match status" value="1"/>
</dbReference>
<dbReference type="Pfam" id="PF04237">
    <property type="entry name" value="YjbR"/>
    <property type="match status" value="1"/>
</dbReference>
<protein>
    <submittedName>
        <fullName evidence="1">MmcQ/YjbR family DNA-binding protein</fullName>
    </submittedName>
</protein>
<dbReference type="InterPro" id="IPR007351">
    <property type="entry name" value="YjbR"/>
</dbReference>
<dbReference type="Gene3D" id="3.90.1150.30">
    <property type="match status" value="1"/>
</dbReference>